<feature type="region of interest" description="Disordered" evidence="1">
    <location>
        <begin position="49"/>
        <end position="92"/>
    </location>
</feature>
<feature type="compositionally biased region" description="Basic and acidic residues" evidence="1">
    <location>
        <begin position="18"/>
        <end position="36"/>
    </location>
</feature>
<dbReference type="AlphaFoldDB" id="T1HR79"/>
<evidence type="ECO:0000313" key="2">
    <source>
        <dbReference type="EnsemblMetazoa" id="RPRC006549-PA"/>
    </source>
</evidence>
<feature type="compositionally biased region" description="Basic and acidic residues" evidence="1">
    <location>
        <begin position="73"/>
        <end position="92"/>
    </location>
</feature>
<keyword evidence="3" id="KW-1185">Reference proteome</keyword>
<accession>T1HR79</accession>
<evidence type="ECO:0000313" key="3">
    <source>
        <dbReference type="Proteomes" id="UP000015103"/>
    </source>
</evidence>
<feature type="region of interest" description="Disordered" evidence="1">
    <location>
        <begin position="286"/>
        <end position="320"/>
    </location>
</feature>
<dbReference type="InParanoid" id="T1HR79"/>
<feature type="compositionally biased region" description="Basic residues" evidence="1">
    <location>
        <begin position="53"/>
        <end position="64"/>
    </location>
</feature>
<feature type="region of interest" description="Disordered" evidence="1">
    <location>
        <begin position="1"/>
        <end position="36"/>
    </location>
</feature>
<evidence type="ECO:0000256" key="1">
    <source>
        <dbReference type="SAM" id="MobiDB-lite"/>
    </source>
</evidence>
<name>T1HR79_RHOPR</name>
<feature type="compositionally biased region" description="Polar residues" evidence="1">
    <location>
        <begin position="311"/>
        <end position="320"/>
    </location>
</feature>
<feature type="compositionally biased region" description="Basic and acidic residues" evidence="1">
    <location>
        <begin position="286"/>
        <end position="301"/>
    </location>
</feature>
<dbReference type="Proteomes" id="UP000015103">
    <property type="component" value="Unassembled WGS sequence"/>
</dbReference>
<reference evidence="2" key="1">
    <citation type="submission" date="2015-05" db="UniProtKB">
        <authorList>
            <consortium name="EnsemblMetazoa"/>
        </authorList>
    </citation>
    <scope>IDENTIFICATION</scope>
</reference>
<organism evidence="2 3">
    <name type="scientific">Rhodnius prolixus</name>
    <name type="common">Triatomid bug</name>
    <dbReference type="NCBI Taxonomy" id="13249"/>
    <lineage>
        <taxon>Eukaryota</taxon>
        <taxon>Metazoa</taxon>
        <taxon>Ecdysozoa</taxon>
        <taxon>Arthropoda</taxon>
        <taxon>Hexapoda</taxon>
        <taxon>Insecta</taxon>
        <taxon>Pterygota</taxon>
        <taxon>Neoptera</taxon>
        <taxon>Paraneoptera</taxon>
        <taxon>Hemiptera</taxon>
        <taxon>Heteroptera</taxon>
        <taxon>Panheteroptera</taxon>
        <taxon>Cimicomorpha</taxon>
        <taxon>Reduviidae</taxon>
        <taxon>Triatominae</taxon>
        <taxon>Rhodnius</taxon>
    </lineage>
</organism>
<dbReference type="HOGENOM" id="CLU_869638_0_0_1"/>
<proteinExistence type="predicted"/>
<dbReference type="EnsemblMetazoa" id="RPRC006549-RA">
    <property type="protein sequence ID" value="RPRC006549-PA"/>
    <property type="gene ID" value="RPRC006549"/>
</dbReference>
<dbReference type="VEuPathDB" id="VectorBase:RPRC006549"/>
<sequence>MAFSGESHLNYTNGNNEYSHHESSDEKSVNKLAAADHCEEVKEERLTFTQKSVTKRKQSKHRGNKQQLGEYAGTKRSEKRQLAGGDHPTERTIAKRNIVLSQLDPSQKSVLEEEMDQAKDKAALEHASIAQDIVTTVIKQSGTNLRKTLGICQKYLPRHFIDEYSEVHEHKLVQEVLSSVEEALISAVSCKDCVNLHKDLSGFLNWLVSGSSSHSCCIPVDKVHHNKNFFLFDPHHHMYGEQCNQSIGAINNEKLLNEEAMSVTTCKGPTKPSPMSFASVTHAPEEVNEMHNNPLRKEDQIRSGSARKRVQNTASLLGGE</sequence>
<feature type="compositionally biased region" description="Polar residues" evidence="1">
    <location>
        <begin position="7"/>
        <end position="17"/>
    </location>
</feature>
<dbReference type="EMBL" id="ACPB03019198">
    <property type="status" value="NOT_ANNOTATED_CDS"/>
    <property type="molecule type" value="Genomic_DNA"/>
</dbReference>
<protein>
    <submittedName>
        <fullName evidence="2">Uncharacterized protein</fullName>
    </submittedName>
</protein>